<dbReference type="EMBL" id="PFFQ01000067">
    <property type="protein sequence ID" value="PIW13645.1"/>
    <property type="molecule type" value="Genomic_DNA"/>
</dbReference>
<dbReference type="InterPro" id="IPR036852">
    <property type="entry name" value="Peptidase_S8/S53_dom_sf"/>
</dbReference>
<feature type="active site" description="Charge relay system" evidence="5">
    <location>
        <position position="335"/>
    </location>
</feature>
<dbReference type="PANTHER" id="PTHR43806">
    <property type="entry name" value="PEPTIDASE S8"/>
    <property type="match status" value="1"/>
</dbReference>
<dbReference type="InterPro" id="IPR050131">
    <property type="entry name" value="Peptidase_S8_subtilisin-like"/>
</dbReference>
<evidence type="ECO:0000259" key="6">
    <source>
        <dbReference type="Pfam" id="PF00082"/>
    </source>
</evidence>
<organism evidence="7 8">
    <name type="scientific">bacterium (Candidatus Blackallbacteria) CG17_big_fil_post_rev_8_21_14_2_50_48_46</name>
    <dbReference type="NCBI Taxonomy" id="2014261"/>
    <lineage>
        <taxon>Bacteria</taxon>
        <taxon>Candidatus Blackallbacteria</taxon>
    </lineage>
</organism>
<evidence type="ECO:0000313" key="7">
    <source>
        <dbReference type="EMBL" id="PIW13645.1"/>
    </source>
</evidence>
<proteinExistence type="inferred from homology"/>
<evidence type="ECO:0000256" key="5">
    <source>
        <dbReference type="PROSITE-ProRule" id="PRU01240"/>
    </source>
</evidence>
<sequence length="509" mass="56501">MPKTTFELFITRSDNAREQCLATLAKHYSKARTLSPNPKWADFFHVDVDVRGSIWETAQKLASVPGVIDVDPVEKFLGLFNESTYKEDISYDPDWHRDLTYFQNGIEESVRQGRLDLQKGTNIKVAQLDTGYTDHPEIANIKKGEKIGYNYVSKGAPVDTLSQGPMYNPGHGTSTAGVFMGRRTNAPYDNVDGLFPYVHYYPYRVSESVIHIMSDTVPRAIEHAVAKNSDVIVMSMGGIPKLSWQRAVEIAFENGTIFVAAAGNHVNMFAGQQSVVWPARYDQVIAVAGVNHQGVPWEGSCYGSKVEISAPAENVRVAHVPEKDRYLYTFGSGTSFAVPHVGAAAALWLHHYAKELAKNPFQGEPSHKVEAFRYALKRSATPMSPDYQGFGAGILNVEKLLSITPQMYLNEYAKPSFAARLALERSSTNSPSLEQREMMSLLLSAKITPDLDAESQLEAHIAKHGSKKGQKLFEKLQQTRMSSVLKGLERVTTASDIRGGYFELVSRGW</sequence>
<dbReference type="PANTHER" id="PTHR43806:SF11">
    <property type="entry name" value="CEREVISIN-RELATED"/>
    <property type="match status" value="1"/>
</dbReference>
<dbReference type="GO" id="GO:0006508">
    <property type="term" value="P:proteolysis"/>
    <property type="evidence" value="ECO:0007669"/>
    <property type="project" value="UniProtKB-KW"/>
</dbReference>
<dbReference type="Gene3D" id="3.40.50.200">
    <property type="entry name" value="Peptidase S8/S53 domain"/>
    <property type="match status" value="1"/>
</dbReference>
<dbReference type="InterPro" id="IPR000209">
    <property type="entry name" value="Peptidase_S8/S53_dom"/>
</dbReference>
<dbReference type="GO" id="GO:0004252">
    <property type="term" value="F:serine-type endopeptidase activity"/>
    <property type="evidence" value="ECO:0007669"/>
    <property type="project" value="UniProtKB-UniRule"/>
</dbReference>
<keyword evidence="3 5" id="KW-0378">Hydrolase</keyword>
<dbReference type="AlphaFoldDB" id="A0A2M7FWP8"/>
<dbReference type="InterPro" id="IPR015500">
    <property type="entry name" value="Peptidase_S8_subtilisin-rel"/>
</dbReference>
<feature type="active site" description="Charge relay system" evidence="5">
    <location>
        <position position="171"/>
    </location>
</feature>
<keyword evidence="2 5" id="KW-0645">Protease</keyword>
<dbReference type="Pfam" id="PF00082">
    <property type="entry name" value="Peptidase_S8"/>
    <property type="match status" value="1"/>
</dbReference>
<evidence type="ECO:0000256" key="2">
    <source>
        <dbReference type="ARBA" id="ARBA00022670"/>
    </source>
</evidence>
<gene>
    <name evidence="7" type="ORF">COW36_24910</name>
</gene>
<keyword evidence="4 5" id="KW-0720">Serine protease</keyword>
<feature type="domain" description="Peptidase S8/S53" evidence="6">
    <location>
        <begin position="120"/>
        <end position="391"/>
    </location>
</feature>
<comment type="caution">
    <text evidence="7">The sequence shown here is derived from an EMBL/GenBank/DDBJ whole genome shotgun (WGS) entry which is preliminary data.</text>
</comment>
<feature type="active site" description="Charge relay system" evidence="5">
    <location>
        <position position="129"/>
    </location>
</feature>
<name>A0A2M7FWP8_9BACT</name>
<dbReference type="Proteomes" id="UP000231019">
    <property type="component" value="Unassembled WGS sequence"/>
</dbReference>
<evidence type="ECO:0000313" key="8">
    <source>
        <dbReference type="Proteomes" id="UP000231019"/>
    </source>
</evidence>
<evidence type="ECO:0000256" key="3">
    <source>
        <dbReference type="ARBA" id="ARBA00022801"/>
    </source>
</evidence>
<evidence type="ECO:0000256" key="1">
    <source>
        <dbReference type="ARBA" id="ARBA00011073"/>
    </source>
</evidence>
<dbReference type="SUPFAM" id="SSF52743">
    <property type="entry name" value="Subtilisin-like"/>
    <property type="match status" value="1"/>
</dbReference>
<evidence type="ECO:0000256" key="4">
    <source>
        <dbReference type="ARBA" id="ARBA00022825"/>
    </source>
</evidence>
<dbReference type="CDD" id="cd00306">
    <property type="entry name" value="Peptidases_S8_S53"/>
    <property type="match status" value="1"/>
</dbReference>
<comment type="similarity">
    <text evidence="1 5">Belongs to the peptidase S8 family.</text>
</comment>
<dbReference type="PROSITE" id="PS51892">
    <property type="entry name" value="SUBTILASE"/>
    <property type="match status" value="1"/>
</dbReference>
<accession>A0A2M7FWP8</accession>
<protein>
    <recommendedName>
        <fullName evidence="6">Peptidase S8/S53 domain-containing protein</fullName>
    </recommendedName>
</protein>
<reference evidence="7 8" key="1">
    <citation type="submission" date="2017-09" db="EMBL/GenBank/DDBJ databases">
        <title>Depth-based differentiation of microbial function through sediment-hosted aquifers and enrichment of novel symbionts in the deep terrestrial subsurface.</title>
        <authorList>
            <person name="Probst A.J."/>
            <person name="Ladd B."/>
            <person name="Jarett J.K."/>
            <person name="Geller-Mcgrath D.E."/>
            <person name="Sieber C.M."/>
            <person name="Emerson J.B."/>
            <person name="Anantharaman K."/>
            <person name="Thomas B.C."/>
            <person name="Malmstrom R."/>
            <person name="Stieglmeier M."/>
            <person name="Klingl A."/>
            <person name="Woyke T."/>
            <person name="Ryan C.M."/>
            <person name="Banfield J.F."/>
        </authorList>
    </citation>
    <scope>NUCLEOTIDE SEQUENCE [LARGE SCALE GENOMIC DNA]</scope>
    <source>
        <strain evidence="7">CG17_big_fil_post_rev_8_21_14_2_50_48_46</strain>
    </source>
</reference>
<dbReference type="PRINTS" id="PR00723">
    <property type="entry name" value="SUBTILISIN"/>
</dbReference>